<reference evidence="2 3" key="1">
    <citation type="submission" date="2018-06" db="EMBL/GenBank/DDBJ databases">
        <authorList>
            <consortium name="Pathogen Informatics"/>
            <person name="Doyle S."/>
        </authorList>
    </citation>
    <scope>NUCLEOTIDE SEQUENCE [LARGE SCALE GENOMIC DNA]</scope>
    <source>
        <strain evidence="2 3">NCTC10994</strain>
    </source>
</reference>
<evidence type="ECO:0000313" key="3">
    <source>
        <dbReference type="Proteomes" id="UP000249091"/>
    </source>
</evidence>
<organism evidence="2 3">
    <name type="scientific">Rhodococcus coprophilus</name>
    <dbReference type="NCBI Taxonomy" id="38310"/>
    <lineage>
        <taxon>Bacteria</taxon>
        <taxon>Bacillati</taxon>
        <taxon>Actinomycetota</taxon>
        <taxon>Actinomycetes</taxon>
        <taxon>Mycobacteriales</taxon>
        <taxon>Nocardiaceae</taxon>
        <taxon>Rhodococcus</taxon>
    </lineage>
</organism>
<feature type="region of interest" description="Disordered" evidence="1">
    <location>
        <begin position="76"/>
        <end position="96"/>
    </location>
</feature>
<dbReference type="AlphaFoldDB" id="A0A2X4U766"/>
<dbReference type="KEGG" id="rcr:NCTC10994_03066"/>
<dbReference type="STRING" id="1219011.GCA_001895045_03665"/>
<dbReference type="Proteomes" id="UP000249091">
    <property type="component" value="Chromosome 1"/>
</dbReference>
<evidence type="ECO:0000256" key="1">
    <source>
        <dbReference type="SAM" id="MobiDB-lite"/>
    </source>
</evidence>
<proteinExistence type="predicted"/>
<dbReference type="InterPro" id="IPR021678">
    <property type="entry name" value="DUF3263"/>
</dbReference>
<gene>
    <name evidence="2" type="ORF">NCTC10994_03066</name>
</gene>
<dbReference type="EMBL" id="LS483468">
    <property type="protein sequence ID" value="SQI35707.1"/>
    <property type="molecule type" value="Genomic_DNA"/>
</dbReference>
<evidence type="ECO:0000313" key="2">
    <source>
        <dbReference type="EMBL" id="SQI35707.1"/>
    </source>
</evidence>
<dbReference type="RefSeq" id="WP_072703596.1">
    <property type="nucleotide sequence ID" value="NZ_JAFBBL010000001.1"/>
</dbReference>
<sequence length="96" mass="11178">MTDEAAILAFAVKWRHWNGGPDEDIFVTFGISPEDYFHRLRRLLTKHRWNRLDPQVLTDLVRICDDRLSTVDIRSGGDRIRPRHVSSEHPLSKLSA</sequence>
<dbReference type="Pfam" id="PF11662">
    <property type="entry name" value="DUF3263"/>
    <property type="match status" value="1"/>
</dbReference>
<name>A0A2X4U766_9NOCA</name>
<accession>A0A2X4U766</accession>
<protein>
    <submittedName>
        <fullName evidence="2">Protein of uncharacterized function (DUF3263)</fullName>
    </submittedName>
</protein>
<keyword evidence="3" id="KW-1185">Reference proteome</keyword>